<name>A0A2T4H687_FUSCU</name>
<evidence type="ECO:0000313" key="3">
    <source>
        <dbReference type="EMBL" id="QPC66832.1"/>
    </source>
</evidence>
<proteinExistence type="predicted"/>
<reference evidence="3" key="2">
    <citation type="submission" date="2020-11" db="EMBL/GenBank/DDBJ databases">
        <title>The chromosome-scale genome resource for two endophytic Fusarium species: F. culmorum and F. pseudograminearum.</title>
        <authorList>
            <person name="Yuan Z."/>
        </authorList>
    </citation>
    <scope>NUCLEOTIDE SEQUENCE</scope>
    <source>
        <strain evidence="3">Class2-1B</strain>
    </source>
</reference>
<evidence type="ECO:0000313" key="2">
    <source>
        <dbReference type="EMBL" id="PTD11245.1"/>
    </source>
</evidence>
<evidence type="ECO:0000256" key="1">
    <source>
        <dbReference type="SAM" id="MobiDB-lite"/>
    </source>
</evidence>
<feature type="region of interest" description="Disordered" evidence="1">
    <location>
        <begin position="1"/>
        <end position="46"/>
    </location>
</feature>
<dbReference type="OrthoDB" id="10647930at2759"/>
<gene>
    <name evidence="2" type="ORF">FCULG_00003774</name>
    <name evidence="3" type="ORF">HYE67_009063</name>
</gene>
<dbReference type="EMBL" id="PVEM01000001">
    <property type="protein sequence ID" value="PTD11245.1"/>
    <property type="molecule type" value="Genomic_DNA"/>
</dbReference>
<organism evidence="2 4">
    <name type="scientific">Fusarium culmorum</name>
    <dbReference type="NCBI Taxonomy" id="5516"/>
    <lineage>
        <taxon>Eukaryota</taxon>
        <taxon>Fungi</taxon>
        <taxon>Dikarya</taxon>
        <taxon>Ascomycota</taxon>
        <taxon>Pezizomycotina</taxon>
        <taxon>Sordariomycetes</taxon>
        <taxon>Hypocreomycetidae</taxon>
        <taxon>Hypocreales</taxon>
        <taxon>Nectriaceae</taxon>
        <taxon>Fusarium</taxon>
    </lineage>
</organism>
<dbReference type="AlphaFoldDB" id="A0A2T4H687"/>
<evidence type="ECO:0000313" key="4">
    <source>
        <dbReference type="Proteomes" id="UP000241587"/>
    </source>
</evidence>
<sequence>MDEDNAWEGLSDGLVSSGDEENYGDASWDLVSSDDEGNSQDASYALDLGDDFGTSDISTWLHENKAAWPPGKTPDEDDWARIRCTGSRSKKTWDLNMAIEAAFREFRLAGTPSSQGAMALAMNLQPEVDSIREHQNSDTIKLRAQINAIKEQESSYKAQVKSLPK</sequence>
<dbReference type="Proteomes" id="UP000241587">
    <property type="component" value="Unassembled WGS sequence"/>
</dbReference>
<accession>A0A2T4H687</accession>
<dbReference type="EMBL" id="CP064750">
    <property type="protein sequence ID" value="QPC66832.1"/>
    <property type="molecule type" value="Genomic_DNA"/>
</dbReference>
<keyword evidence="4" id="KW-1185">Reference proteome</keyword>
<protein>
    <submittedName>
        <fullName evidence="2">Uncharacterized protein</fullName>
    </submittedName>
</protein>
<dbReference type="OMA" id="WDLNMAI"/>
<dbReference type="Proteomes" id="UP000663297">
    <property type="component" value="Chromosome 4"/>
</dbReference>
<reference evidence="2 4" key="1">
    <citation type="submission" date="2018-02" db="EMBL/GenBank/DDBJ databases">
        <title>Fusarium culmorum secondary metabolites in fungal-bacterial-plant interactions.</title>
        <authorList>
            <person name="Schmidt R."/>
        </authorList>
    </citation>
    <scope>NUCLEOTIDE SEQUENCE [LARGE SCALE GENOMIC DNA]</scope>
    <source>
        <strain evidence="2 4">PV</strain>
    </source>
</reference>